<feature type="compositionally biased region" description="Basic and acidic residues" evidence="1">
    <location>
        <begin position="8"/>
        <end position="25"/>
    </location>
</feature>
<proteinExistence type="predicted"/>
<feature type="region of interest" description="Disordered" evidence="1">
    <location>
        <begin position="1"/>
        <end position="25"/>
    </location>
</feature>
<evidence type="ECO:0000313" key="2">
    <source>
        <dbReference type="EMBL" id="KAK1127530.1"/>
    </source>
</evidence>
<sequence>MKRKSRRNRETGRYEKSEGDRERKVGAEVSALRGLGREAAGAGAGGAAAAAAVAEEG</sequence>
<accession>A0AA40KP74</accession>
<keyword evidence="3" id="KW-1185">Reference proteome</keyword>
<organism evidence="2 3">
    <name type="scientific">Melipona bicolor</name>
    <dbReference type="NCBI Taxonomy" id="60889"/>
    <lineage>
        <taxon>Eukaryota</taxon>
        <taxon>Metazoa</taxon>
        <taxon>Ecdysozoa</taxon>
        <taxon>Arthropoda</taxon>
        <taxon>Hexapoda</taxon>
        <taxon>Insecta</taxon>
        <taxon>Pterygota</taxon>
        <taxon>Neoptera</taxon>
        <taxon>Endopterygota</taxon>
        <taxon>Hymenoptera</taxon>
        <taxon>Apocrita</taxon>
        <taxon>Aculeata</taxon>
        <taxon>Apoidea</taxon>
        <taxon>Anthophila</taxon>
        <taxon>Apidae</taxon>
        <taxon>Melipona</taxon>
    </lineage>
</organism>
<comment type="caution">
    <text evidence="2">The sequence shown here is derived from an EMBL/GenBank/DDBJ whole genome shotgun (WGS) entry which is preliminary data.</text>
</comment>
<dbReference type="AlphaFoldDB" id="A0AA40KP74"/>
<name>A0AA40KP74_9HYME</name>
<dbReference type="EMBL" id="JAHYIQ010000012">
    <property type="protein sequence ID" value="KAK1127530.1"/>
    <property type="molecule type" value="Genomic_DNA"/>
</dbReference>
<gene>
    <name evidence="2" type="ORF">K0M31_004062</name>
</gene>
<evidence type="ECO:0000313" key="3">
    <source>
        <dbReference type="Proteomes" id="UP001177670"/>
    </source>
</evidence>
<protein>
    <submittedName>
        <fullName evidence="2">Uncharacterized protein</fullName>
    </submittedName>
</protein>
<reference evidence="2" key="1">
    <citation type="submission" date="2021-10" db="EMBL/GenBank/DDBJ databases">
        <title>Melipona bicolor Genome sequencing and assembly.</title>
        <authorList>
            <person name="Araujo N.S."/>
            <person name="Arias M.C."/>
        </authorList>
    </citation>
    <scope>NUCLEOTIDE SEQUENCE</scope>
    <source>
        <strain evidence="2">USP_2M_L1-L4_2017</strain>
        <tissue evidence="2">Whole body</tissue>
    </source>
</reference>
<evidence type="ECO:0000256" key="1">
    <source>
        <dbReference type="SAM" id="MobiDB-lite"/>
    </source>
</evidence>
<dbReference type="Proteomes" id="UP001177670">
    <property type="component" value="Unassembled WGS sequence"/>
</dbReference>